<dbReference type="InterPro" id="IPR017871">
    <property type="entry name" value="ABC_transporter-like_CS"/>
</dbReference>
<dbReference type="CDD" id="cd18548">
    <property type="entry name" value="ABC_6TM_Tm287_like"/>
    <property type="match status" value="1"/>
</dbReference>
<feature type="transmembrane region" description="Helical" evidence="7">
    <location>
        <begin position="156"/>
        <end position="175"/>
    </location>
</feature>
<reference evidence="10 11" key="1">
    <citation type="submission" date="2023-01" db="EMBL/GenBank/DDBJ databases">
        <authorList>
            <person name="Lee S.H."/>
            <person name="Jung H.S."/>
            <person name="Yun J.U."/>
        </authorList>
    </citation>
    <scope>NUCLEOTIDE SEQUENCE [LARGE SCALE GENOMIC DNA]</scope>
    <source>
        <strain evidence="10 11">CBA3646</strain>
    </source>
</reference>
<feature type="transmembrane region" description="Helical" evidence="7">
    <location>
        <begin position="279"/>
        <end position="299"/>
    </location>
</feature>
<evidence type="ECO:0000256" key="4">
    <source>
        <dbReference type="ARBA" id="ARBA00022840"/>
    </source>
</evidence>
<keyword evidence="5 7" id="KW-1133">Transmembrane helix</keyword>
<evidence type="ECO:0000256" key="7">
    <source>
        <dbReference type="SAM" id="Phobius"/>
    </source>
</evidence>
<dbReference type="SUPFAM" id="SSF90123">
    <property type="entry name" value="ABC transporter transmembrane region"/>
    <property type="match status" value="1"/>
</dbReference>
<evidence type="ECO:0000313" key="10">
    <source>
        <dbReference type="EMBL" id="WBW49890.1"/>
    </source>
</evidence>
<evidence type="ECO:0000256" key="2">
    <source>
        <dbReference type="ARBA" id="ARBA00022692"/>
    </source>
</evidence>
<evidence type="ECO:0000259" key="9">
    <source>
        <dbReference type="PROSITE" id="PS50929"/>
    </source>
</evidence>
<proteinExistence type="predicted"/>
<evidence type="ECO:0000256" key="1">
    <source>
        <dbReference type="ARBA" id="ARBA00004651"/>
    </source>
</evidence>
<evidence type="ECO:0000256" key="6">
    <source>
        <dbReference type="ARBA" id="ARBA00023136"/>
    </source>
</evidence>
<evidence type="ECO:0000313" key="11">
    <source>
        <dbReference type="Proteomes" id="UP001210339"/>
    </source>
</evidence>
<dbReference type="PANTHER" id="PTHR43394:SF1">
    <property type="entry name" value="ATP-BINDING CASSETTE SUB-FAMILY B MEMBER 10, MITOCHONDRIAL"/>
    <property type="match status" value="1"/>
</dbReference>
<dbReference type="InterPro" id="IPR003439">
    <property type="entry name" value="ABC_transporter-like_ATP-bd"/>
</dbReference>
<name>A0ABY7QUD8_9FIRM</name>
<keyword evidence="11" id="KW-1185">Reference proteome</keyword>
<feature type="transmembrane region" description="Helical" evidence="7">
    <location>
        <begin position="56"/>
        <end position="78"/>
    </location>
</feature>
<dbReference type="PROSITE" id="PS50929">
    <property type="entry name" value="ABC_TM1F"/>
    <property type="match status" value="1"/>
</dbReference>
<dbReference type="InterPro" id="IPR036640">
    <property type="entry name" value="ABC1_TM_sf"/>
</dbReference>
<comment type="subcellular location">
    <subcellularLocation>
        <location evidence="1">Cell membrane</location>
        <topology evidence="1">Multi-pass membrane protein</topology>
    </subcellularLocation>
</comment>
<dbReference type="SUPFAM" id="SSF52540">
    <property type="entry name" value="P-loop containing nucleoside triphosphate hydrolases"/>
    <property type="match status" value="1"/>
</dbReference>
<keyword evidence="3" id="KW-0547">Nucleotide-binding</keyword>
<evidence type="ECO:0000256" key="5">
    <source>
        <dbReference type="ARBA" id="ARBA00022989"/>
    </source>
</evidence>
<keyword evidence="4 10" id="KW-0067">ATP-binding</keyword>
<dbReference type="Gene3D" id="3.40.50.300">
    <property type="entry name" value="P-loop containing nucleotide triphosphate hydrolases"/>
    <property type="match status" value="1"/>
</dbReference>
<keyword evidence="2 7" id="KW-0812">Transmembrane</keyword>
<dbReference type="PROSITE" id="PS00211">
    <property type="entry name" value="ABC_TRANSPORTER_1"/>
    <property type="match status" value="1"/>
</dbReference>
<dbReference type="SMART" id="SM00382">
    <property type="entry name" value="AAA"/>
    <property type="match status" value="1"/>
</dbReference>
<feature type="transmembrane region" description="Helical" evidence="7">
    <location>
        <begin position="12"/>
        <end position="36"/>
    </location>
</feature>
<dbReference type="EMBL" id="CP115667">
    <property type="protein sequence ID" value="WBW49890.1"/>
    <property type="molecule type" value="Genomic_DNA"/>
</dbReference>
<dbReference type="RefSeq" id="WP_271191421.1">
    <property type="nucleotide sequence ID" value="NZ_CP115667.1"/>
</dbReference>
<evidence type="ECO:0000259" key="8">
    <source>
        <dbReference type="PROSITE" id="PS50893"/>
    </source>
</evidence>
<gene>
    <name evidence="10" type="ORF">O6R05_07775</name>
</gene>
<evidence type="ECO:0000256" key="3">
    <source>
        <dbReference type="ARBA" id="ARBA00022741"/>
    </source>
</evidence>
<dbReference type="Pfam" id="PF00664">
    <property type="entry name" value="ABC_membrane"/>
    <property type="match status" value="1"/>
</dbReference>
<dbReference type="InterPro" id="IPR003593">
    <property type="entry name" value="AAA+_ATPase"/>
</dbReference>
<feature type="transmembrane region" description="Helical" evidence="7">
    <location>
        <begin position="134"/>
        <end position="150"/>
    </location>
</feature>
<dbReference type="InterPro" id="IPR011527">
    <property type="entry name" value="ABC1_TM_dom"/>
</dbReference>
<protein>
    <submittedName>
        <fullName evidence="10">ABC transporter ATP-binding protein</fullName>
    </submittedName>
</protein>
<dbReference type="Gene3D" id="1.20.1560.10">
    <property type="entry name" value="ABC transporter type 1, transmembrane domain"/>
    <property type="match status" value="1"/>
</dbReference>
<keyword evidence="6 7" id="KW-0472">Membrane</keyword>
<dbReference type="Proteomes" id="UP001210339">
    <property type="component" value="Chromosome"/>
</dbReference>
<dbReference type="InterPro" id="IPR039421">
    <property type="entry name" value="Type_1_exporter"/>
</dbReference>
<organism evidence="10 11">
    <name type="scientific">Peptoniphilus equinus</name>
    <dbReference type="NCBI Taxonomy" id="3016343"/>
    <lineage>
        <taxon>Bacteria</taxon>
        <taxon>Bacillati</taxon>
        <taxon>Bacillota</taxon>
        <taxon>Tissierellia</taxon>
        <taxon>Tissierellales</taxon>
        <taxon>Peptoniphilaceae</taxon>
        <taxon>Peptoniphilus</taxon>
    </lineage>
</organism>
<feature type="transmembrane region" description="Helical" evidence="7">
    <location>
        <begin position="236"/>
        <end position="259"/>
    </location>
</feature>
<feature type="domain" description="ABC transmembrane type-1" evidence="9">
    <location>
        <begin position="17"/>
        <end position="297"/>
    </location>
</feature>
<dbReference type="InterPro" id="IPR027417">
    <property type="entry name" value="P-loop_NTPase"/>
</dbReference>
<accession>A0ABY7QUD8</accession>
<dbReference type="PANTHER" id="PTHR43394">
    <property type="entry name" value="ATP-DEPENDENT PERMEASE MDL1, MITOCHONDRIAL"/>
    <property type="match status" value="1"/>
</dbReference>
<dbReference type="Pfam" id="PF00005">
    <property type="entry name" value="ABC_tran"/>
    <property type="match status" value="1"/>
</dbReference>
<feature type="domain" description="ABC transporter" evidence="8">
    <location>
        <begin position="332"/>
        <end position="568"/>
    </location>
</feature>
<sequence>MLRTLLSHVKDYKIYTFLCPVFVIIEIIMDVLIPYFMSLIIDVGIVNSDTDAILRYGLYLILAVVVAFLTGMMSGYLATKASAGFAKNLRFALFTNIQDFAFQDIEHFQSGSLITRMTTDVQNIQAAYQMGNRLALRSPLLLIFALFMSLRINAEISLSFLIIFPILIIGLSLILSKAHPLFERIFKTYDHLNTVVAENLLGIRVVKSFVQEDHETEKFSSLVDLIFKLYVRASKLMVNIQPLMMCCTFAATLLISYFGTQAIWGGTLQTGQLISLVNYAVQIQISLMMLSMVFMQLVISKNSAERVVEVLETTTSLDKNLGGITEVKDGSIAFDHVHFSYVDDDDKCVLSDINLDIASGANVGIIGLTGSSKSTLISLIPRLYDANKGSVKVGGVDVRDYNLKTLRDSVAVVLQKNTLFSGTVRENLKWGNEQATDEQIQWAAKIAQAHDFIMATEHGYDTIVERGGTNFSGGQRQRLCIARALLKRPQVLILDDSTSALDNETEQKIVDGMQVHLPSMTRLTISQRINSLEHCDTIIVMAEGKIRDRGTHEELMTRDSIYQEIASTQGGDFDEPNA</sequence>
<dbReference type="PROSITE" id="PS50893">
    <property type="entry name" value="ABC_TRANSPORTER_2"/>
    <property type="match status" value="1"/>
</dbReference>
<dbReference type="GO" id="GO:0005524">
    <property type="term" value="F:ATP binding"/>
    <property type="evidence" value="ECO:0007669"/>
    <property type="project" value="UniProtKB-KW"/>
</dbReference>